<dbReference type="EMBL" id="JARACI010000929">
    <property type="protein sequence ID" value="MDD9206596.1"/>
    <property type="molecule type" value="Genomic_DNA"/>
</dbReference>
<protein>
    <recommendedName>
        <fullName evidence="3">ANTAR domain-containing protein</fullName>
    </recommendedName>
</protein>
<gene>
    <name evidence="1" type="ORF">PU560_08975</name>
</gene>
<evidence type="ECO:0000313" key="2">
    <source>
        <dbReference type="Proteomes" id="UP001165561"/>
    </source>
</evidence>
<dbReference type="Proteomes" id="UP001165561">
    <property type="component" value="Unassembled WGS sequence"/>
</dbReference>
<sequence>MSDKTEYYHAWADAAAIMVASISDPEAADQAIKDLIRSASPAELRTALHAALNVGGQLLMKETTRQAEAGAGEPGPALEYAVAAAAHAPDIPR</sequence>
<organism evidence="1 2">
    <name type="scientific">Georgenia halotolerans</name>
    <dbReference type="NCBI Taxonomy" id="3028317"/>
    <lineage>
        <taxon>Bacteria</taxon>
        <taxon>Bacillati</taxon>
        <taxon>Actinomycetota</taxon>
        <taxon>Actinomycetes</taxon>
        <taxon>Micrococcales</taxon>
        <taxon>Bogoriellaceae</taxon>
        <taxon>Georgenia</taxon>
    </lineage>
</organism>
<evidence type="ECO:0008006" key="3">
    <source>
        <dbReference type="Google" id="ProtNLM"/>
    </source>
</evidence>
<reference evidence="1" key="1">
    <citation type="submission" date="2023-02" db="EMBL/GenBank/DDBJ databases">
        <title>Georgenia sp.10Sc9-8, isolated from a soil sample collected from the Taklamakan desert.</title>
        <authorList>
            <person name="Liu S."/>
        </authorList>
    </citation>
    <scope>NUCLEOTIDE SEQUENCE</scope>
    <source>
        <strain evidence="1">10Sc9-8</strain>
    </source>
</reference>
<name>A0ABT5TX13_9MICO</name>
<evidence type="ECO:0000313" key="1">
    <source>
        <dbReference type="EMBL" id="MDD9206596.1"/>
    </source>
</evidence>
<comment type="caution">
    <text evidence="1">The sequence shown here is derived from an EMBL/GenBank/DDBJ whole genome shotgun (WGS) entry which is preliminary data.</text>
</comment>
<keyword evidence="2" id="KW-1185">Reference proteome</keyword>
<proteinExistence type="predicted"/>
<accession>A0ABT5TX13</accession>